<dbReference type="EMBL" id="CP157355">
    <property type="protein sequence ID" value="XBM00924.1"/>
    <property type="molecule type" value="Genomic_DNA"/>
</dbReference>
<feature type="domain" description="OmpA-like" evidence="3">
    <location>
        <begin position="298"/>
        <end position="417"/>
    </location>
</feature>
<dbReference type="Gene3D" id="3.30.1330.60">
    <property type="entry name" value="OmpA-like domain"/>
    <property type="match status" value="1"/>
</dbReference>
<dbReference type="Gene3D" id="1.25.40.590">
    <property type="entry name" value="Type IV / VI secretion system, DotU"/>
    <property type="match status" value="1"/>
</dbReference>
<dbReference type="PROSITE" id="PS51123">
    <property type="entry name" value="OMPA_2"/>
    <property type="match status" value="1"/>
</dbReference>
<gene>
    <name evidence="4" type="primary">tssL</name>
    <name evidence="4" type="ORF">ABHF33_01170</name>
</gene>
<organism evidence="4">
    <name type="scientific">Chitinibacter mangrovi</name>
    <dbReference type="NCBI Taxonomy" id="3153927"/>
    <lineage>
        <taxon>Bacteria</taxon>
        <taxon>Pseudomonadati</taxon>
        <taxon>Pseudomonadota</taxon>
        <taxon>Betaproteobacteria</taxon>
        <taxon>Neisseriales</taxon>
        <taxon>Chitinibacteraceae</taxon>
        <taxon>Chitinibacter</taxon>
    </lineage>
</organism>
<reference evidence="4" key="1">
    <citation type="submission" date="2024-05" db="EMBL/GenBank/DDBJ databases">
        <authorList>
            <person name="Yang L."/>
            <person name="Pan L."/>
        </authorList>
    </citation>
    <scope>NUCLEOTIDE SEQUENCE</scope>
    <source>
        <strain evidence="4">FCG-7</strain>
    </source>
</reference>
<dbReference type="InterPro" id="IPR036737">
    <property type="entry name" value="OmpA-like_sf"/>
</dbReference>
<keyword evidence="2" id="KW-1133">Transmembrane helix</keyword>
<dbReference type="KEGG" id="cmav:ABHF33_01170"/>
<dbReference type="NCBIfam" id="TIGR03350">
    <property type="entry name" value="type_VI_ompA"/>
    <property type="match status" value="1"/>
</dbReference>
<accession>A0AAU7FAN0</accession>
<dbReference type="RefSeq" id="WP_348945251.1">
    <property type="nucleotide sequence ID" value="NZ_CP157355.1"/>
</dbReference>
<dbReference type="InterPro" id="IPR017733">
    <property type="entry name" value="OmpA-like_dom_proteobacteria"/>
</dbReference>
<feature type="transmembrane region" description="Helical" evidence="2">
    <location>
        <begin position="223"/>
        <end position="245"/>
    </location>
</feature>
<evidence type="ECO:0000256" key="2">
    <source>
        <dbReference type="SAM" id="Phobius"/>
    </source>
</evidence>
<sequence>MTDAVINAKGSQESWAQLFGGAQSTGHVDVHQFDVRAAESLAFGLNPIVSAAGELLYTGLQLRNAKEACDLALLQQLLIAKVGEFEEAMRIRGVRHEHVIGARYVMCTFLDEIVASSSWGGSWSATSLLVHFHKETWGGEKFFQLLERLKESANESRDLLELMYVCMSYGFAGRYLVLDGGMQQHEVIRKNLGELLRTLRPSANAEMASQWQGVSKQSKRSMVVVPIWVAAALLSLAALLLYLFLSLRLNQFSDPVFGSIQSLRVKSSGDAIPAKEARFSRFLEREVREGLVSVADYEDRSVVTILGDSSFSSGSADVLPIVLPVLHRIGLELKKYPGAVVINGHTDNQPISNLRFPSNWQLSKARAESVATVLVSDIGKGRIEVKGSADSESVADNSTAIGRAKNRRVEITVFITNK</sequence>
<evidence type="ECO:0000256" key="1">
    <source>
        <dbReference type="PROSITE-ProRule" id="PRU00473"/>
    </source>
</evidence>
<dbReference type="Pfam" id="PF09850">
    <property type="entry name" value="DotU"/>
    <property type="match status" value="1"/>
</dbReference>
<dbReference type="Pfam" id="PF00691">
    <property type="entry name" value="OmpA"/>
    <property type="match status" value="1"/>
</dbReference>
<dbReference type="SUPFAM" id="SSF103088">
    <property type="entry name" value="OmpA-like"/>
    <property type="match status" value="1"/>
</dbReference>
<protein>
    <submittedName>
        <fullName evidence="4">Type VI secretion system protein TssL, long form</fullName>
    </submittedName>
</protein>
<keyword evidence="1 2" id="KW-0472">Membrane</keyword>
<dbReference type="NCBIfam" id="TIGR03349">
    <property type="entry name" value="IV_VI_DotU"/>
    <property type="match status" value="1"/>
</dbReference>
<dbReference type="InterPro" id="IPR017732">
    <property type="entry name" value="T4/T6SS_DotU"/>
</dbReference>
<evidence type="ECO:0000313" key="4">
    <source>
        <dbReference type="EMBL" id="XBM00924.1"/>
    </source>
</evidence>
<evidence type="ECO:0000259" key="3">
    <source>
        <dbReference type="PROSITE" id="PS51123"/>
    </source>
</evidence>
<dbReference type="CDD" id="cd07185">
    <property type="entry name" value="OmpA_C-like"/>
    <property type="match status" value="1"/>
</dbReference>
<dbReference type="PANTHER" id="PTHR38033:SF1">
    <property type="entry name" value="DOTU FAMILY TYPE IV_VI SECRETION SYSTEM PROTEIN"/>
    <property type="match status" value="1"/>
</dbReference>
<name>A0AAU7FAN0_9NEIS</name>
<proteinExistence type="predicted"/>
<dbReference type="PANTHER" id="PTHR38033">
    <property type="entry name" value="MEMBRANE PROTEIN-RELATED"/>
    <property type="match status" value="1"/>
</dbReference>
<dbReference type="InterPro" id="IPR038522">
    <property type="entry name" value="T4/T6SS_DotU_sf"/>
</dbReference>
<dbReference type="AlphaFoldDB" id="A0AAU7FAN0"/>
<dbReference type="InterPro" id="IPR006665">
    <property type="entry name" value="OmpA-like"/>
</dbReference>
<dbReference type="NCBIfam" id="NF038228">
    <property type="entry name" value="IcmH_DotU_IVB"/>
    <property type="match status" value="1"/>
</dbReference>
<dbReference type="GO" id="GO:0016020">
    <property type="term" value="C:membrane"/>
    <property type="evidence" value="ECO:0007669"/>
    <property type="project" value="UniProtKB-UniRule"/>
</dbReference>
<keyword evidence="2" id="KW-0812">Transmembrane</keyword>